<dbReference type="RefSeq" id="WP_172442580.1">
    <property type="nucleotide sequence ID" value="NZ_JACHXB010000008.1"/>
</dbReference>
<feature type="transmembrane region" description="Helical" evidence="1">
    <location>
        <begin position="47"/>
        <end position="66"/>
    </location>
</feature>
<organism evidence="2 3">
    <name type="scientific">Geodermatophilus sabuli</name>
    <dbReference type="NCBI Taxonomy" id="1564158"/>
    <lineage>
        <taxon>Bacteria</taxon>
        <taxon>Bacillati</taxon>
        <taxon>Actinomycetota</taxon>
        <taxon>Actinomycetes</taxon>
        <taxon>Geodermatophilales</taxon>
        <taxon>Geodermatophilaceae</taxon>
        <taxon>Geodermatophilus</taxon>
    </lineage>
</organism>
<name>A0A285EI65_9ACTN</name>
<keyword evidence="1" id="KW-1133">Transmembrane helix</keyword>
<keyword evidence="1" id="KW-0472">Membrane</keyword>
<evidence type="ECO:0000313" key="3">
    <source>
        <dbReference type="Proteomes" id="UP000219514"/>
    </source>
</evidence>
<dbReference type="EMBL" id="OBDO01000012">
    <property type="protein sequence ID" value="SNX98710.1"/>
    <property type="molecule type" value="Genomic_DNA"/>
</dbReference>
<gene>
    <name evidence="2" type="ORF">SAMN06893097_1125</name>
</gene>
<keyword evidence="3" id="KW-1185">Reference proteome</keyword>
<feature type="transmembrane region" description="Helical" evidence="1">
    <location>
        <begin position="7"/>
        <end position="27"/>
    </location>
</feature>
<evidence type="ECO:0000313" key="2">
    <source>
        <dbReference type="EMBL" id="SNX98710.1"/>
    </source>
</evidence>
<reference evidence="2 3" key="1">
    <citation type="submission" date="2017-09" db="EMBL/GenBank/DDBJ databases">
        <authorList>
            <person name="Ehlers B."/>
            <person name="Leendertz F.H."/>
        </authorList>
    </citation>
    <scope>NUCLEOTIDE SEQUENCE [LARGE SCALE GENOMIC DNA]</scope>
    <source>
        <strain evidence="2 3">DSM 46844</strain>
    </source>
</reference>
<evidence type="ECO:0008006" key="4">
    <source>
        <dbReference type="Google" id="ProtNLM"/>
    </source>
</evidence>
<protein>
    <recommendedName>
        <fullName evidence="4">DUF998 domain-containing protein</fullName>
    </recommendedName>
</protein>
<proteinExistence type="predicted"/>
<dbReference type="Proteomes" id="UP000219514">
    <property type="component" value="Unassembled WGS sequence"/>
</dbReference>
<evidence type="ECO:0000256" key="1">
    <source>
        <dbReference type="SAM" id="Phobius"/>
    </source>
</evidence>
<keyword evidence="1" id="KW-0812">Transmembrane</keyword>
<accession>A0A285EI65</accession>
<dbReference type="AlphaFoldDB" id="A0A285EI65"/>
<sequence>MIRWGCALVVAGVLSAFAFLLVTGEYITDGPVLIQFSESHGVHRGDVFVLCGWVAAILSEVALLGTSRRR</sequence>